<evidence type="ECO:0008006" key="2">
    <source>
        <dbReference type="Google" id="ProtNLM"/>
    </source>
</evidence>
<dbReference type="AlphaFoldDB" id="A0A7C2BCI7"/>
<name>A0A7C2BCI7_9PSED</name>
<sequence length="324" mass="34504">MSQPFSFVNERMQTYQAIKASLPLGRRLAEKFDVLNAHIRNNVVVAGELVIIGDDSTAACTAEEAELMRLAAITHQTLVDNDAGGDDFIVANHEFLTRLISTASIGVDMALDGWEKHLENVKKTLESIDVLHKQYLASGTVIERNLFYTKRRQLFDQLDKLLKGFLKFGTGLRNTGSIKQMLGISTKSYLHTGEIRNYAEKLDGVARASKLIKMGAYVGIVLDTASTAIDIKTACSTGREEECTKAKYVEGAKLAGSLGGAALGGAAALFVSNAVCVTVLGLTTGPGALACGVITGAVLGWAGGEIGSGVGEISGEQLYRTVEQ</sequence>
<reference evidence="1" key="1">
    <citation type="journal article" date="2020" name="mSystems">
        <title>Genome- and Community-Level Interaction Insights into Carbon Utilization and Element Cycling Functions of Hydrothermarchaeota in Hydrothermal Sediment.</title>
        <authorList>
            <person name="Zhou Z."/>
            <person name="Liu Y."/>
            <person name="Xu W."/>
            <person name="Pan J."/>
            <person name="Luo Z.H."/>
            <person name="Li M."/>
        </authorList>
    </citation>
    <scope>NUCLEOTIDE SEQUENCE [LARGE SCALE GENOMIC DNA]</scope>
    <source>
        <strain evidence="1">SpSt-200</strain>
    </source>
</reference>
<proteinExistence type="predicted"/>
<evidence type="ECO:0000313" key="1">
    <source>
        <dbReference type="EMBL" id="HEF26954.1"/>
    </source>
</evidence>
<comment type="caution">
    <text evidence="1">The sequence shown here is derived from an EMBL/GenBank/DDBJ whole genome shotgun (WGS) entry which is preliminary data.</text>
</comment>
<accession>A0A7C2BCI7</accession>
<organism evidence="1">
    <name type="scientific">Pseudomonas graminis</name>
    <dbReference type="NCBI Taxonomy" id="158627"/>
    <lineage>
        <taxon>Bacteria</taxon>
        <taxon>Pseudomonadati</taxon>
        <taxon>Pseudomonadota</taxon>
        <taxon>Gammaproteobacteria</taxon>
        <taxon>Pseudomonadales</taxon>
        <taxon>Pseudomonadaceae</taxon>
        <taxon>Pseudomonas</taxon>
    </lineage>
</organism>
<dbReference type="EMBL" id="DSIN01000023">
    <property type="protein sequence ID" value="HEF26954.1"/>
    <property type="molecule type" value="Genomic_DNA"/>
</dbReference>
<protein>
    <recommendedName>
        <fullName evidence="2">SSU ribosomal protein S2p (SAe)</fullName>
    </recommendedName>
</protein>
<gene>
    <name evidence="1" type="ORF">ENP23_14400</name>
</gene>